<keyword evidence="2" id="KW-0813">Transport</keyword>
<dbReference type="GO" id="GO:0016020">
    <property type="term" value="C:membrane"/>
    <property type="evidence" value="ECO:0007669"/>
    <property type="project" value="UniProtKB-SubCell"/>
</dbReference>
<feature type="transmembrane region" description="Helical" evidence="7">
    <location>
        <begin position="196"/>
        <end position="219"/>
    </location>
</feature>
<comment type="caution">
    <text evidence="9">The sequence shown here is derived from an EMBL/GenBank/DDBJ whole genome shotgun (WGS) entry which is preliminary data.</text>
</comment>
<organism evidence="9 10">
    <name type="scientific">Fusarium albosuccineum</name>
    <dbReference type="NCBI Taxonomy" id="1237068"/>
    <lineage>
        <taxon>Eukaryota</taxon>
        <taxon>Fungi</taxon>
        <taxon>Dikarya</taxon>
        <taxon>Ascomycota</taxon>
        <taxon>Pezizomycotina</taxon>
        <taxon>Sordariomycetes</taxon>
        <taxon>Hypocreomycetidae</taxon>
        <taxon>Hypocreales</taxon>
        <taxon>Nectriaceae</taxon>
        <taxon>Fusarium</taxon>
        <taxon>Fusarium decemcellulare species complex</taxon>
    </lineage>
</organism>
<dbReference type="PANTHER" id="PTHR23511:SF4">
    <property type="entry name" value="MAJOR FACILITATOR SUPERFAMILY (MFS) PROFILE DOMAIN-CONTAINING PROTEIN"/>
    <property type="match status" value="1"/>
</dbReference>
<keyword evidence="5 7" id="KW-0472">Membrane</keyword>
<feature type="transmembrane region" description="Helical" evidence="7">
    <location>
        <begin position="113"/>
        <end position="132"/>
    </location>
</feature>
<protein>
    <submittedName>
        <fullName evidence="9">Synaptic vesicle transporter SV2 (Major facilitator superfamily)</fullName>
    </submittedName>
</protein>
<feature type="transmembrane region" description="Helical" evidence="7">
    <location>
        <begin position="164"/>
        <end position="189"/>
    </location>
</feature>
<keyword evidence="3 7" id="KW-0812">Transmembrane</keyword>
<feature type="transmembrane region" description="Helical" evidence="7">
    <location>
        <begin position="75"/>
        <end position="101"/>
    </location>
</feature>
<evidence type="ECO:0000256" key="4">
    <source>
        <dbReference type="ARBA" id="ARBA00022989"/>
    </source>
</evidence>
<dbReference type="OrthoDB" id="3936150at2759"/>
<sequence>MSSKPAEDHAQKTDAEKGELDHDNGSYRVASNTAFDGWQQDILEGENVNPVLVAKMHLVNDAIDEIGWTSFHMKLFCLSGFGYAVDSMVAVLQGIVAAQAYAEIGHGGYPTGLTMALYAGLLVGALFWGFGADIIGRKIAFNATLFITSISTIISGASPHWACFGVFIALLGFGAGGNLVLDPTVFLEFLPSKKQWLVTAMATWWGFGQATSGFIAWGFF</sequence>
<evidence type="ECO:0000256" key="5">
    <source>
        <dbReference type="ARBA" id="ARBA00023136"/>
    </source>
</evidence>
<dbReference type="SUPFAM" id="SSF103473">
    <property type="entry name" value="MFS general substrate transporter"/>
    <property type="match status" value="1"/>
</dbReference>
<evidence type="ECO:0000259" key="8">
    <source>
        <dbReference type="PROSITE" id="PS50850"/>
    </source>
</evidence>
<keyword evidence="4 7" id="KW-1133">Transmembrane helix</keyword>
<feature type="region of interest" description="Disordered" evidence="6">
    <location>
        <begin position="1"/>
        <end position="24"/>
    </location>
</feature>
<evidence type="ECO:0000256" key="1">
    <source>
        <dbReference type="ARBA" id="ARBA00004141"/>
    </source>
</evidence>
<dbReference type="InterPro" id="IPR020846">
    <property type="entry name" value="MFS_dom"/>
</dbReference>
<reference evidence="9 10" key="1">
    <citation type="submission" date="2020-01" db="EMBL/GenBank/DDBJ databases">
        <title>Identification and distribution of gene clusters putatively required for synthesis of sphingolipid metabolism inhibitors in phylogenetically diverse species of the filamentous fungus Fusarium.</title>
        <authorList>
            <person name="Kim H.-S."/>
            <person name="Busman M."/>
            <person name="Brown D.W."/>
            <person name="Divon H."/>
            <person name="Uhlig S."/>
            <person name="Proctor R.H."/>
        </authorList>
    </citation>
    <scope>NUCLEOTIDE SEQUENCE [LARGE SCALE GENOMIC DNA]</scope>
    <source>
        <strain evidence="9 10">NRRL 20459</strain>
    </source>
</reference>
<feature type="transmembrane region" description="Helical" evidence="7">
    <location>
        <begin position="139"/>
        <end position="158"/>
    </location>
</feature>
<dbReference type="Pfam" id="PF00083">
    <property type="entry name" value="Sugar_tr"/>
    <property type="match status" value="1"/>
</dbReference>
<evidence type="ECO:0000256" key="3">
    <source>
        <dbReference type="ARBA" id="ARBA00022692"/>
    </source>
</evidence>
<proteinExistence type="predicted"/>
<dbReference type="InterPro" id="IPR005828">
    <property type="entry name" value="MFS_sugar_transport-like"/>
</dbReference>
<dbReference type="EMBL" id="JAADYS010004005">
    <property type="protein sequence ID" value="KAF4438034.1"/>
    <property type="molecule type" value="Genomic_DNA"/>
</dbReference>
<dbReference type="GO" id="GO:0022857">
    <property type="term" value="F:transmembrane transporter activity"/>
    <property type="evidence" value="ECO:0007669"/>
    <property type="project" value="InterPro"/>
</dbReference>
<dbReference type="AlphaFoldDB" id="A0A8H4JUZ2"/>
<gene>
    <name evidence="9" type="ORF">FALBO_17397</name>
</gene>
<accession>A0A8H4JUZ2</accession>
<evidence type="ECO:0000313" key="9">
    <source>
        <dbReference type="EMBL" id="KAF4438034.1"/>
    </source>
</evidence>
<name>A0A8H4JUZ2_9HYPO</name>
<comment type="subcellular location">
    <subcellularLocation>
        <location evidence="1">Membrane</location>
        <topology evidence="1">Multi-pass membrane protein</topology>
    </subcellularLocation>
</comment>
<keyword evidence="10" id="KW-1185">Reference proteome</keyword>
<evidence type="ECO:0000256" key="6">
    <source>
        <dbReference type="SAM" id="MobiDB-lite"/>
    </source>
</evidence>
<dbReference type="PANTHER" id="PTHR23511">
    <property type="entry name" value="SYNAPTIC VESICLE GLYCOPROTEIN 2"/>
    <property type="match status" value="1"/>
</dbReference>
<evidence type="ECO:0000313" key="10">
    <source>
        <dbReference type="Proteomes" id="UP000554235"/>
    </source>
</evidence>
<dbReference type="Gene3D" id="1.20.1250.20">
    <property type="entry name" value="MFS general substrate transporter like domains"/>
    <property type="match status" value="1"/>
</dbReference>
<feature type="domain" description="Major facilitator superfamily (MFS) profile" evidence="8">
    <location>
        <begin position="72"/>
        <end position="220"/>
    </location>
</feature>
<evidence type="ECO:0000256" key="2">
    <source>
        <dbReference type="ARBA" id="ARBA00022448"/>
    </source>
</evidence>
<feature type="non-terminal residue" evidence="9">
    <location>
        <position position="1"/>
    </location>
</feature>
<evidence type="ECO:0000256" key="7">
    <source>
        <dbReference type="SAM" id="Phobius"/>
    </source>
</evidence>
<dbReference type="PROSITE" id="PS50850">
    <property type="entry name" value="MFS"/>
    <property type="match status" value="1"/>
</dbReference>
<dbReference type="InterPro" id="IPR036259">
    <property type="entry name" value="MFS_trans_sf"/>
</dbReference>
<dbReference type="Proteomes" id="UP000554235">
    <property type="component" value="Unassembled WGS sequence"/>
</dbReference>